<dbReference type="Proteomes" id="UP001321760">
    <property type="component" value="Unassembled WGS sequence"/>
</dbReference>
<dbReference type="Pfam" id="PF00135">
    <property type="entry name" value="COesterase"/>
    <property type="match status" value="1"/>
</dbReference>
<evidence type="ECO:0000259" key="4">
    <source>
        <dbReference type="Pfam" id="PF00135"/>
    </source>
</evidence>
<feature type="signal peptide" evidence="3">
    <location>
        <begin position="1"/>
        <end position="19"/>
    </location>
</feature>
<name>A0AAV9GDN0_9PEZI</name>
<dbReference type="InterPro" id="IPR029058">
    <property type="entry name" value="AB_hydrolase_fold"/>
</dbReference>
<evidence type="ECO:0000256" key="2">
    <source>
        <dbReference type="ARBA" id="ARBA00022801"/>
    </source>
</evidence>
<dbReference type="InterPro" id="IPR019826">
    <property type="entry name" value="Carboxylesterase_B_AS"/>
</dbReference>
<keyword evidence="6" id="KW-1185">Reference proteome</keyword>
<keyword evidence="3" id="KW-0732">Signal</keyword>
<dbReference type="Gene3D" id="3.40.50.1820">
    <property type="entry name" value="alpha/beta hydrolase"/>
    <property type="match status" value="1"/>
</dbReference>
<gene>
    <name evidence="5" type="ORF">QBC34DRAFT_450517</name>
</gene>
<feature type="chain" id="PRO_5043106568" description="Carboxylic ester hydrolase" evidence="3">
    <location>
        <begin position="20"/>
        <end position="578"/>
    </location>
</feature>
<dbReference type="PROSITE" id="PS00122">
    <property type="entry name" value="CARBOXYLESTERASE_B_1"/>
    <property type="match status" value="1"/>
</dbReference>
<feature type="domain" description="Carboxylesterase type B" evidence="4">
    <location>
        <begin position="46"/>
        <end position="513"/>
    </location>
</feature>
<proteinExistence type="inferred from homology"/>
<comment type="caution">
    <text evidence="5">The sequence shown here is derived from an EMBL/GenBank/DDBJ whole genome shotgun (WGS) entry which is preliminary data.</text>
</comment>
<reference evidence="5" key="2">
    <citation type="submission" date="2023-05" db="EMBL/GenBank/DDBJ databases">
        <authorList>
            <consortium name="Lawrence Berkeley National Laboratory"/>
            <person name="Steindorff A."/>
            <person name="Hensen N."/>
            <person name="Bonometti L."/>
            <person name="Westerberg I."/>
            <person name="Brannstrom I.O."/>
            <person name="Guillou S."/>
            <person name="Cros-Aarteil S."/>
            <person name="Calhoun S."/>
            <person name="Haridas S."/>
            <person name="Kuo A."/>
            <person name="Mondo S."/>
            <person name="Pangilinan J."/>
            <person name="Riley R."/>
            <person name="Labutti K."/>
            <person name="Andreopoulos B."/>
            <person name="Lipzen A."/>
            <person name="Chen C."/>
            <person name="Yanf M."/>
            <person name="Daum C."/>
            <person name="Ng V."/>
            <person name="Clum A."/>
            <person name="Ohm R."/>
            <person name="Martin F."/>
            <person name="Silar P."/>
            <person name="Natvig D."/>
            <person name="Lalanne C."/>
            <person name="Gautier V."/>
            <person name="Ament-Velasquez S.L."/>
            <person name="Kruys A."/>
            <person name="Hutchinson M.I."/>
            <person name="Powell A.J."/>
            <person name="Barry K."/>
            <person name="Miller A.N."/>
            <person name="Grigoriev I.V."/>
            <person name="Debuchy R."/>
            <person name="Gladieux P."/>
            <person name="Thoren M.H."/>
            <person name="Johannesson H."/>
        </authorList>
    </citation>
    <scope>NUCLEOTIDE SEQUENCE</scope>
    <source>
        <strain evidence="5">PSN243</strain>
    </source>
</reference>
<keyword evidence="2 3" id="KW-0378">Hydrolase</keyword>
<dbReference type="InterPro" id="IPR019819">
    <property type="entry name" value="Carboxylesterase_B_CS"/>
</dbReference>
<dbReference type="GO" id="GO:0016787">
    <property type="term" value="F:hydrolase activity"/>
    <property type="evidence" value="ECO:0007669"/>
    <property type="project" value="UniProtKB-KW"/>
</dbReference>
<dbReference type="PROSITE" id="PS00941">
    <property type="entry name" value="CARBOXYLESTERASE_B_2"/>
    <property type="match status" value="1"/>
</dbReference>
<dbReference type="PANTHER" id="PTHR11559">
    <property type="entry name" value="CARBOXYLESTERASE"/>
    <property type="match status" value="1"/>
</dbReference>
<dbReference type="EC" id="3.1.1.-" evidence="3"/>
<protein>
    <recommendedName>
        <fullName evidence="3">Carboxylic ester hydrolase</fullName>
        <ecNumber evidence="3">3.1.1.-</ecNumber>
    </recommendedName>
</protein>
<accession>A0AAV9GDN0</accession>
<comment type="similarity">
    <text evidence="1 3">Belongs to the type-B carboxylesterase/lipase family.</text>
</comment>
<evidence type="ECO:0000313" key="5">
    <source>
        <dbReference type="EMBL" id="KAK4446929.1"/>
    </source>
</evidence>
<evidence type="ECO:0000256" key="1">
    <source>
        <dbReference type="ARBA" id="ARBA00005964"/>
    </source>
</evidence>
<reference evidence="5" key="1">
    <citation type="journal article" date="2023" name="Mol. Phylogenet. Evol.">
        <title>Genome-scale phylogeny and comparative genomics of the fungal order Sordariales.</title>
        <authorList>
            <person name="Hensen N."/>
            <person name="Bonometti L."/>
            <person name="Westerberg I."/>
            <person name="Brannstrom I.O."/>
            <person name="Guillou S."/>
            <person name="Cros-Aarteil S."/>
            <person name="Calhoun S."/>
            <person name="Haridas S."/>
            <person name="Kuo A."/>
            <person name="Mondo S."/>
            <person name="Pangilinan J."/>
            <person name="Riley R."/>
            <person name="LaButti K."/>
            <person name="Andreopoulos B."/>
            <person name="Lipzen A."/>
            <person name="Chen C."/>
            <person name="Yan M."/>
            <person name="Daum C."/>
            <person name="Ng V."/>
            <person name="Clum A."/>
            <person name="Steindorff A."/>
            <person name="Ohm R.A."/>
            <person name="Martin F."/>
            <person name="Silar P."/>
            <person name="Natvig D.O."/>
            <person name="Lalanne C."/>
            <person name="Gautier V."/>
            <person name="Ament-Velasquez S.L."/>
            <person name="Kruys A."/>
            <person name="Hutchinson M.I."/>
            <person name="Powell A.J."/>
            <person name="Barry K."/>
            <person name="Miller A.N."/>
            <person name="Grigoriev I.V."/>
            <person name="Debuchy R."/>
            <person name="Gladieux P."/>
            <person name="Hiltunen Thoren M."/>
            <person name="Johannesson H."/>
        </authorList>
    </citation>
    <scope>NUCLEOTIDE SEQUENCE</scope>
    <source>
        <strain evidence="5">PSN243</strain>
    </source>
</reference>
<dbReference type="InterPro" id="IPR002018">
    <property type="entry name" value="CarbesteraseB"/>
</dbReference>
<evidence type="ECO:0000256" key="3">
    <source>
        <dbReference type="RuleBase" id="RU361235"/>
    </source>
</evidence>
<dbReference type="InterPro" id="IPR050309">
    <property type="entry name" value="Type-B_Carboxylest/Lipase"/>
</dbReference>
<sequence>MHLLTSVSIALSGFGLASGLAPPYSNNSAPIVDLGYSRYRGYHDLKLDANVYKGIRFAAPPKRWQRPEAPKTNRTSVIDAVHNPPRCPQCLPTSAFIPVGNFTDTFQGDEDCLFLSVVSPRKAKNLPVLFWIHGGGYGAGWADLVDLSPVGQSLDNSIVIVSIQYRLGAFGFLASKDVADNGVLNAGLHDIRFALEWVQKYINRFGGDPEQVTVVGESAGGGAVMLLATANGGTEGSKLFKRGIASSPYFPIQHMFSDEAPTNNYLHLARQANCLGAHDSVDSASDRKLVFQCLQEADTMVLQKANAEITYNGTYGRWPFVPVTDGALLREQPPTALLNKRVNGERILTANNANEGAFFVSLNITTQSDFETYVHHSFPRVAAKDMTAILSAYSVPTGFTSPKFNTDGLHPPFATHVSSTAVGWQQAAINLYAEATFVCPSYWLGTAYESNGSDGKKAWRYQFSVPEAYHSLDLTPLQSDPGSVDASIAFDGTFARGFQQIWSRFITTGDPTLPVDGGSQELVAAERQSWVSWGEVAVCLVGSECNGRGASKWTVADGLTWEGGRWERCNLWARIGVA</sequence>
<dbReference type="EMBL" id="MU865953">
    <property type="protein sequence ID" value="KAK4446929.1"/>
    <property type="molecule type" value="Genomic_DNA"/>
</dbReference>
<dbReference type="AlphaFoldDB" id="A0AAV9GDN0"/>
<organism evidence="5 6">
    <name type="scientific">Podospora aff. communis PSN243</name>
    <dbReference type="NCBI Taxonomy" id="3040156"/>
    <lineage>
        <taxon>Eukaryota</taxon>
        <taxon>Fungi</taxon>
        <taxon>Dikarya</taxon>
        <taxon>Ascomycota</taxon>
        <taxon>Pezizomycotina</taxon>
        <taxon>Sordariomycetes</taxon>
        <taxon>Sordariomycetidae</taxon>
        <taxon>Sordariales</taxon>
        <taxon>Podosporaceae</taxon>
        <taxon>Podospora</taxon>
    </lineage>
</organism>
<evidence type="ECO:0000313" key="6">
    <source>
        <dbReference type="Proteomes" id="UP001321760"/>
    </source>
</evidence>
<dbReference type="SUPFAM" id="SSF53474">
    <property type="entry name" value="alpha/beta-Hydrolases"/>
    <property type="match status" value="1"/>
</dbReference>